<dbReference type="OrthoDB" id="2269335at2759"/>
<dbReference type="Proteomes" id="UP000093000">
    <property type="component" value="Unassembled WGS sequence"/>
</dbReference>
<gene>
    <name evidence="2" type="ORF">A0J61_00638</name>
</gene>
<proteinExistence type="predicted"/>
<evidence type="ECO:0000256" key="1">
    <source>
        <dbReference type="SAM" id="Coils"/>
    </source>
</evidence>
<feature type="coiled-coil region" evidence="1">
    <location>
        <begin position="95"/>
        <end position="123"/>
    </location>
</feature>
<accession>A0A1C7NQB8</accession>
<sequence length="190" mass="21931">FGFVKSSNPVFISYHQIKDCLKDVLSEAWNNVNIIQKLSQKFYFNKKETTKSALKQQLSDFWDQNTTANSRPISILIKKNLSEQEKLHFEAGFRLQAAKEVNQEQEEEEVASQEEAVEQEEAVVQKKMTQLLALPREEKVKKLGLEGKVETIVNFNDKQTLDLSKARTIPSRCKDIIDSILIQDYSYTLD</sequence>
<reference evidence="2 3" key="1">
    <citation type="submission" date="2016-03" db="EMBL/GenBank/DDBJ databases">
        <title>Choanephora cucurbitarum.</title>
        <authorList>
            <person name="Min B."/>
            <person name="Park H."/>
            <person name="Park J.-H."/>
            <person name="Shin H.-D."/>
            <person name="Choi I.-G."/>
        </authorList>
    </citation>
    <scope>NUCLEOTIDE SEQUENCE [LARGE SCALE GENOMIC DNA]</scope>
    <source>
        <strain evidence="2 3">KUS-F28377</strain>
    </source>
</reference>
<dbReference type="InParanoid" id="A0A1C7NQB8"/>
<evidence type="ECO:0000313" key="2">
    <source>
        <dbReference type="EMBL" id="OBZ91311.1"/>
    </source>
</evidence>
<keyword evidence="1" id="KW-0175">Coiled coil</keyword>
<name>A0A1C7NQB8_9FUNG</name>
<dbReference type="EMBL" id="LUGH01000015">
    <property type="protein sequence ID" value="OBZ91311.1"/>
    <property type="molecule type" value="Genomic_DNA"/>
</dbReference>
<feature type="non-terminal residue" evidence="2">
    <location>
        <position position="1"/>
    </location>
</feature>
<feature type="non-terminal residue" evidence="2">
    <location>
        <position position="190"/>
    </location>
</feature>
<comment type="caution">
    <text evidence="2">The sequence shown here is derived from an EMBL/GenBank/DDBJ whole genome shotgun (WGS) entry which is preliminary data.</text>
</comment>
<organism evidence="2 3">
    <name type="scientific">Choanephora cucurbitarum</name>
    <dbReference type="NCBI Taxonomy" id="101091"/>
    <lineage>
        <taxon>Eukaryota</taxon>
        <taxon>Fungi</taxon>
        <taxon>Fungi incertae sedis</taxon>
        <taxon>Mucoromycota</taxon>
        <taxon>Mucoromycotina</taxon>
        <taxon>Mucoromycetes</taxon>
        <taxon>Mucorales</taxon>
        <taxon>Mucorineae</taxon>
        <taxon>Choanephoraceae</taxon>
        <taxon>Choanephoroideae</taxon>
        <taxon>Choanephora</taxon>
    </lineage>
</organism>
<keyword evidence="3" id="KW-1185">Reference proteome</keyword>
<evidence type="ECO:0000313" key="3">
    <source>
        <dbReference type="Proteomes" id="UP000093000"/>
    </source>
</evidence>
<dbReference type="AlphaFoldDB" id="A0A1C7NQB8"/>
<protein>
    <submittedName>
        <fullName evidence="2">Uncharacterized protein</fullName>
    </submittedName>
</protein>